<gene>
    <name evidence="2" type="primary">gb11947</name>
    <name evidence="2" type="ORF">PR202_gb11947</name>
</gene>
<protein>
    <submittedName>
        <fullName evidence="2">Uncharacterized protein</fullName>
    </submittedName>
</protein>
<evidence type="ECO:0000313" key="3">
    <source>
        <dbReference type="Proteomes" id="UP001054889"/>
    </source>
</evidence>
<comment type="caution">
    <text evidence="2">The sequence shown here is derived from an EMBL/GenBank/DDBJ whole genome shotgun (WGS) entry which is preliminary data.</text>
</comment>
<evidence type="ECO:0000313" key="2">
    <source>
        <dbReference type="EMBL" id="GJN24216.1"/>
    </source>
</evidence>
<feature type="region of interest" description="Disordered" evidence="1">
    <location>
        <begin position="16"/>
        <end position="47"/>
    </location>
</feature>
<dbReference type="AlphaFoldDB" id="A0AAV5ENT0"/>
<dbReference type="EMBL" id="BQKI01000077">
    <property type="protein sequence ID" value="GJN24216.1"/>
    <property type="molecule type" value="Genomic_DNA"/>
</dbReference>
<dbReference type="Proteomes" id="UP001054889">
    <property type="component" value="Unassembled WGS sequence"/>
</dbReference>
<organism evidence="2 3">
    <name type="scientific">Eleusine coracana subsp. coracana</name>
    <dbReference type="NCBI Taxonomy" id="191504"/>
    <lineage>
        <taxon>Eukaryota</taxon>
        <taxon>Viridiplantae</taxon>
        <taxon>Streptophyta</taxon>
        <taxon>Embryophyta</taxon>
        <taxon>Tracheophyta</taxon>
        <taxon>Spermatophyta</taxon>
        <taxon>Magnoliopsida</taxon>
        <taxon>Liliopsida</taxon>
        <taxon>Poales</taxon>
        <taxon>Poaceae</taxon>
        <taxon>PACMAD clade</taxon>
        <taxon>Chloridoideae</taxon>
        <taxon>Cynodonteae</taxon>
        <taxon>Eleusininae</taxon>
        <taxon>Eleusine</taxon>
    </lineage>
</organism>
<reference evidence="2" key="2">
    <citation type="submission" date="2021-12" db="EMBL/GenBank/DDBJ databases">
        <title>Resequencing data analysis of finger millet.</title>
        <authorList>
            <person name="Hatakeyama M."/>
            <person name="Aluri S."/>
            <person name="Balachadran M.T."/>
            <person name="Sivarajan S.R."/>
            <person name="Poveda L."/>
            <person name="Shimizu-Inatsugi R."/>
            <person name="Schlapbach R."/>
            <person name="Sreeman S.M."/>
            <person name="Shimizu K.K."/>
        </authorList>
    </citation>
    <scope>NUCLEOTIDE SEQUENCE</scope>
</reference>
<proteinExistence type="predicted"/>
<name>A0AAV5ENT0_ELECO</name>
<keyword evidence="3" id="KW-1185">Reference proteome</keyword>
<reference evidence="2" key="1">
    <citation type="journal article" date="2018" name="DNA Res.">
        <title>Multiple hybrid de novo genome assembly of finger millet, an orphan allotetraploid crop.</title>
        <authorList>
            <person name="Hatakeyama M."/>
            <person name="Aluri S."/>
            <person name="Balachadran M.T."/>
            <person name="Sivarajan S.R."/>
            <person name="Patrignani A."/>
            <person name="Gruter S."/>
            <person name="Poveda L."/>
            <person name="Shimizu-Inatsugi R."/>
            <person name="Baeten J."/>
            <person name="Francoijs K.J."/>
            <person name="Nataraja K.N."/>
            <person name="Reddy Y.A.N."/>
            <person name="Phadnis S."/>
            <person name="Ravikumar R.L."/>
            <person name="Schlapbach R."/>
            <person name="Sreeman S.M."/>
            <person name="Shimizu K.K."/>
        </authorList>
    </citation>
    <scope>NUCLEOTIDE SEQUENCE</scope>
</reference>
<sequence>MRARSSAFILSSADLALSSTSSSPSDLTLSATAGRSRGRGRSSDSADWTRCFGLTTQGSFGGRRHGEAIYEGDRGAIDERQDLAYGRAFYGQAGGERWLGATVARRG</sequence>
<evidence type="ECO:0000256" key="1">
    <source>
        <dbReference type="SAM" id="MobiDB-lite"/>
    </source>
</evidence>
<feature type="compositionally biased region" description="Low complexity" evidence="1">
    <location>
        <begin position="16"/>
        <end position="35"/>
    </location>
</feature>
<accession>A0AAV5ENT0</accession>